<comment type="caution">
    <text evidence="2">The sequence shown here is derived from an EMBL/GenBank/DDBJ whole genome shotgun (WGS) entry which is preliminary data.</text>
</comment>
<dbReference type="RefSeq" id="WP_330484779.1">
    <property type="nucleotide sequence ID" value="NZ_JAZBJZ010000073.1"/>
</dbReference>
<gene>
    <name evidence="2" type="ORF">V2H45_16520</name>
</gene>
<evidence type="ECO:0000313" key="3">
    <source>
        <dbReference type="Proteomes" id="UP001333818"/>
    </source>
</evidence>
<sequence>MRTSFLLFLAIISVFTLEIGLETLVLGSAQTVQAQTVPDGSTATQVNGNAIAPIGSGTVNGGNLYHSFNEFNVPQSGVVFNTGNSSVNGAEVQNIINRVTGSNPSAVLGTIESRQAFPNANLYLVNPNGVVFGQNARLDIGGSFHATTGTGLGFDNGQTFNADKNSLNFPSGDPKSIRFAIAQPAGIINQGNLSVDSGKSITLTGGSIVNTGTLTAPGGNIALTSVAGNSQVELRSPDAVLGLQVTSNAVPSNWSGKITELPKLAELLTGKVTEANQVVVKADGSLALVANPASTDIPVTNGMTIVSGLIDVSTPSLGKGGVIGIFGEKVGLANAQLHASGLNGGGTVLIGGDFQGKGIVPNAQQTYVSANSLIDANALFTGNGGRVVIWADQSTQFLGNISAKGGTQSGDGGFVEVSGKQNLDYKGIVNTLAPNGKIGTLLLDPTNITISNAGVDLLTNSSPFGNNAPSPNPSIAPALINASATNVVLQATQSITFVDPVAIAAAGDSLTAQAGNSININASISTNGGAVTLSANDNTAGTATGAGNIFVSSGSTIATNGGAIGLTVQGTGGFINISGASTLNSGGGTINFSTSGAGISIAGGTINSNGGDISINGTNTTGTGVALAGATNNINSGSGKIAITGVSGGTGDGIKIAANTTLQSTTGAIALNGTSANGQGLSLQGSGINSSGNISLIGSSISASGFNLTGAGAITLTSTRSINIGNITTSGNSVNVTSNTDSIIAGNISTVGANGGNVTLKASTQIQTGSIDARGLTGSGGNVSIDPTGNIVIGSIDTSSATQGGNVSVITTGGNLRVLGLTSSSSCGGASICTTGGSGGSVFIQHGGLNAFNIGNSSVNGTSGTIITGTSTLNIGTIIQVGNSTFTQGNISITPAAALIPGQTTNSGNSNVIQAPLKPSDLSIDDPIRLRILEIRDILKKRVDLLLLEDNLSAAFEVLEAGYVAELETFLERDLNAPPLTLEDGRQLLSDLSLRSGSVTALVYPIVLDDRIEILVIPPRDKGKPFRRYVKNVNPATVEAALIDYRSNLQDVNSQDYLKDAQQLYNWIMAPIDAQLKAAKIETLVFVMDVGLRVIPPAALHDGKQFLVERYASVNIPALRVTRLESRDRTNNRVLAMGLTEPIEGFAALPAAEVEVTTIGKTGAIFLNREFTVDNLQNQRQSSRYSILHLATHGKFISDRVDGAYIQLWNSRLRLDQFPALRFDNPLVELMTLSACETAVGNNLGISGLSVESGARSVLASLWAVSDSGTAPLMISFYHNFPNELSKAIALQKTQLSLLRGEVKIEGGKITGVEGFPNLKVLEPTVNIDLKHPFYWSPFVLVGNWL</sequence>
<accession>A0AAW9PZN0</accession>
<reference evidence="2" key="1">
    <citation type="submission" date="2024-01" db="EMBL/GenBank/DDBJ databases">
        <title>Bank of Algae and Cyanobacteria of the Azores (BACA) strain genomes.</title>
        <authorList>
            <person name="Luz R."/>
            <person name="Cordeiro R."/>
            <person name="Fonseca A."/>
            <person name="Goncalves V."/>
        </authorList>
    </citation>
    <scope>NUCLEOTIDE SEQUENCE</scope>
    <source>
        <strain evidence="2">BACA0141</strain>
    </source>
</reference>
<feature type="domain" description="Filamentous haemagglutinin FhaB/tRNA nuclease CdiA-like TPS" evidence="1">
    <location>
        <begin position="37"/>
        <end position="155"/>
    </location>
</feature>
<dbReference type="Gene3D" id="2.160.20.10">
    <property type="entry name" value="Single-stranded right-handed beta-helix, Pectin lyase-like"/>
    <property type="match status" value="2"/>
</dbReference>
<dbReference type="InterPro" id="IPR008638">
    <property type="entry name" value="FhaB/CdiA-like_TPS"/>
</dbReference>
<organism evidence="2 3">
    <name type="scientific">Tumidithrix elongata BACA0141</name>
    <dbReference type="NCBI Taxonomy" id="2716417"/>
    <lineage>
        <taxon>Bacteria</taxon>
        <taxon>Bacillati</taxon>
        <taxon>Cyanobacteriota</taxon>
        <taxon>Cyanophyceae</taxon>
        <taxon>Pseudanabaenales</taxon>
        <taxon>Pseudanabaenaceae</taxon>
        <taxon>Tumidithrix</taxon>
        <taxon>Tumidithrix elongata</taxon>
    </lineage>
</organism>
<dbReference type="InterPro" id="IPR012334">
    <property type="entry name" value="Pectin_lyas_fold"/>
</dbReference>
<dbReference type="SMART" id="SM00912">
    <property type="entry name" value="Haemagg_act"/>
    <property type="match status" value="1"/>
</dbReference>
<dbReference type="InterPro" id="IPR011050">
    <property type="entry name" value="Pectin_lyase_fold/virulence"/>
</dbReference>
<dbReference type="InterPro" id="IPR024983">
    <property type="entry name" value="CHAT_dom"/>
</dbReference>
<dbReference type="NCBIfam" id="TIGR01901">
    <property type="entry name" value="adhes_NPXG"/>
    <property type="match status" value="1"/>
</dbReference>
<evidence type="ECO:0000313" key="2">
    <source>
        <dbReference type="EMBL" id="MEE3718346.1"/>
    </source>
</evidence>
<name>A0AAW9PZN0_9CYAN</name>
<proteinExistence type="predicted"/>
<dbReference type="SUPFAM" id="SSF51126">
    <property type="entry name" value="Pectin lyase-like"/>
    <property type="match status" value="1"/>
</dbReference>
<dbReference type="Proteomes" id="UP001333818">
    <property type="component" value="Unassembled WGS sequence"/>
</dbReference>
<keyword evidence="3" id="KW-1185">Reference proteome</keyword>
<protein>
    <submittedName>
        <fullName evidence="2">CHAT domain-containing protein</fullName>
    </submittedName>
</protein>
<evidence type="ECO:0000259" key="1">
    <source>
        <dbReference type="SMART" id="SM00912"/>
    </source>
</evidence>
<dbReference type="Pfam" id="PF05860">
    <property type="entry name" value="TPS"/>
    <property type="match status" value="1"/>
</dbReference>
<dbReference type="EMBL" id="JAZBJZ010000073">
    <property type="protein sequence ID" value="MEE3718346.1"/>
    <property type="molecule type" value="Genomic_DNA"/>
</dbReference>
<dbReference type="Pfam" id="PF12770">
    <property type="entry name" value="CHAT"/>
    <property type="match status" value="1"/>
</dbReference>